<feature type="compositionally biased region" description="Low complexity" evidence="3">
    <location>
        <begin position="232"/>
        <end position="264"/>
    </location>
</feature>
<sequence>MRSSALALAALVAGTAAESCRSGLYIIVARGTSEVQGSGIMGSVADGIAKEVAGSQVAPLQYPASLSDPVYQDSVAAGVRQMQKTLRNHVKNCPRSKLAILGYSQGAQVAMDALCGSVGVEGFENSTAIDSSLIKDHIVAVALFGDPSHVANVTYDRGTSIRNGIFNRTSSSVQECKAFSDRIVSYCDVGDIYCDVGDVKTVHGLYVSRYGAEVQHFVVDRYNKDAAMTRNATEPSSTAPSSSTASPSGTATSSSTASPSSAANGGAGRAGDRTSGGARAEGGVGLAALSVGLLVALAMG</sequence>
<gene>
    <name evidence="5" type="ORF">CDD80_4638</name>
</gene>
<evidence type="ECO:0000313" key="6">
    <source>
        <dbReference type="Proteomes" id="UP000226431"/>
    </source>
</evidence>
<evidence type="ECO:0000256" key="1">
    <source>
        <dbReference type="ARBA" id="ARBA00022801"/>
    </source>
</evidence>
<dbReference type="OrthoDB" id="2586582at2759"/>
<keyword evidence="2" id="KW-1015">Disulfide bond</keyword>
<evidence type="ECO:0000256" key="3">
    <source>
        <dbReference type="SAM" id="MobiDB-lite"/>
    </source>
</evidence>
<dbReference type="Pfam" id="PF01083">
    <property type="entry name" value="Cutinase"/>
    <property type="match status" value="1"/>
</dbReference>
<evidence type="ECO:0008006" key="7">
    <source>
        <dbReference type="Google" id="ProtNLM"/>
    </source>
</evidence>
<accession>A0A2C5YU34</accession>
<organism evidence="5 6">
    <name type="scientific">Ophiocordyceps camponoti-rufipedis</name>
    <dbReference type="NCBI Taxonomy" id="2004952"/>
    <lineage>
        <taxon>Eukaryota</taxon>
        <taxon>Fungi</taxon>
        <taxon>Dikarya</taxon>
        <taxon>Ascomycota</taxon>
        <taxon>Pezizomycotina</taxon>
        <taxon>Sordariomycetes</taxon>
        <taxon>Hypocreomycetidae</taxon>
        <taxon>Hypocreales</taxon>
        <taxon>Ophiocordycipitaceae</taxon>
        <taxon>Ophiocordyceps</taxon>
    </lineage>
</organism>
<dbReference type="PANTHER" id="PTHR33630:SF9">
    <property type="entry name" value="CUTINASE 4"/>
    <property type="match status" value="1"/>
</dbReference>
<dbReference type="AlphaFoldDB" id="A0A2C5YU34"/>
<feature type="signal peptide" evidence="4">
    <location>
        <begin position="1"/>
        <end position="17"/>
    </location>
</feature>
<proteinExistence type="predicted"/>
<reference evidence="5 6" key="1">
    <citation type="submission" date="2017-06" db="EMBL/GenBank/DDBJ databases">
        <title>Ant-infecting Ophiocordyceps genomes reveal a high diversity of potential behavioral manipulation genes and a possible major role for enterotoxins.</title>
        <authorList>
            <person name="De Bekker C."/>
            <person name="Evans H.C."/>
            <person name="Brachmann A."/>
            <person name="Hughes D.P."/>
        </authorList>
    </citation>
    <scope>NUCLEOTIDE SEQUENCE [LARGE SCALE GENOMIC DNA]</scope>
    <source>
        <strain evidence="5 6">Map16</strain>
    </source>
</reference>
<evidence type="ECO:0000313" key="5">
    <source>
        <dbReference type="EMBL" id="PHH72287.1"/>
    </source>
</evidence>
<dbReference type="InterPro" id="IPR000675">
    <property type="entry name" value="Cutinase/axe"/>
</dbReference>
<dbReference type="SMART" id="SM01110">
    <property type="entry name" value="Cutinase"/>
    <property type="match status" value="1"/>
</dbReference>
<keyword evidence="4" id="KW-0732">Signal</keyword>
<evidence type="ECO:0000256" key="4">
    <source>
        <dbReference type="SAM" id="SignalP"/>
    </source>
</evidence>
<evidence type="ECO:0000256" key="2">
    <source>
        <dbReference type="ARBA" id="ARBA00023157"/>
    </source>
</evidence>
<name>A0A2C5YU34_9HYPO</name>
<comment type="caution">
    <text evidence="5">The sequence shown here is derived from an EMBL/GenBank/DDBJ whole genome shotgun (WGS) entry which is preliminary data.</text>
</comment>
<dbReference type="STRING" id="2004952.A0A2C5YU34"/>
<feature type="region of interest" description="Disordered" evidence="3">
    <location>
        <begin position="229"/>
        <end position="277"/>
    </location>
</feature>
<dbReference type="InterPro" id="IPR029058">
    <property type="entry name" value="AB_hydrolase_fold"/>
</dbReference>
<dbReference type="SUPFAM" id="SSF53474">
    <property type="entry name" value="alpha/beta-Hydrolases"/>
    <property type="match status" value="1"/>
</dbReference>
<protein>
    <recommendedName>
        <fullName evidence="7">Cutinase</fullName>
    </recommendedName>
</protein>
<dbReference type="PANTHER" id="PTHR33630">
    <property type="entry name" value="CUTINASE RV1984C-RELATED-RELATED"/>
    <property type="match status" value="1"/>
</dbReference>
<dbReference type="Proteomes" id="UP000226431">
    <property type="component" value="Unassembled WGS sequence"/>
</dbReference>
<dbReference type="Gene3D" id="3.40.50.1820">
    <property type="entry name" value="alpha/beta hydrolase"/>
    <property type="match status" value="1"/>
</dbReference>
<dbReference type="GO" id="GO:0052689">
    <property type="term" value="F:carboxylic ester hydrolase activity"/>
    <property type="evidence" value="ECO:0007669"/>
    <property type="project" value="UniProtKB-ARBA"/>
</dbReference>
<dbReference type="EMBL" id="NJES01000432">
    <property type="protein sequence ID" value="PHH72287.1"/>
    <property type="molecule type" value="Genomic_DNA"/>
</dbReference>
<keyword evidence="6" id="KW-1185">Reference proteome</keyword>
<feature type="chain" id="PRO_5012022041" description="Cutinase" evidence="4">
    <location>
        <begin position="18"/>
        <end position="300"/>
    </location>
</feature>
<keyword evidence="1" id="KW-0378">Hydrolase</keyword>